<accession>A0A8K0HXS6</accession>
<evidence type="ECO:0000256" key="2">
    <source>
        <dbReference type="ARBA" id="ARBA00006873"/>
    </source>
</evidence>
<feature type="disulfide bond" evidence="17">
    <location>
        <begin position="65"/>
        <end position="257"/>
    </location>
</feature>
<evidence type="ECO:0000256" key="17">
    <source>
        <dbReference type="PIRSR" id="PIRSR600823-5"/>
    </source>
</evidence>
<evidence type="ECO:0000313" key="19">
    <source>
        <dbReference type="EMBL" id="KAG1330218.1"/>
    </source>
</evidence>
<keyword evidence="8" id="KW-0560">Oxidoreductase</keyword>
<keyword evidence="10 17" id="KW-1015">Disulfide bond</keyword>
<comment type="caution">
    <text evidence="19">The sequence shown here is derived from an EMBL/GenBank/DDBJ whole genome shotgun (WGS) entry which is preliminary data.</text>
</comment>
<evidence type="ECO:0000259" key="18">
    <source>
        <dbReference type="PROSITE" id="PS50873"/>
    </source>
</evidence>
<evidence type="ECO:0000256" key="16">
    <source>
        <dbReference type="PIRSR" id="PIRSR600823-4"/>
    </source>
</evidence>
<dbReference type="EC" id="1.11.1.7" evidence="3"/>
<dbReference type="Gene3D" id="1.10.520.10">
    <property type="match status" value="1"/>
</dbReference>
<feature type="binding site" evidence="15">
    <location>
        <position position="15"/>
    </location>
    <ligand>
        <name>Ca(2+)</name>
        <dbReference type="ChEBI" id="CHEBI:29108"/>
        <label>1</label>
    </ligand>
</feature>
<evidence type="ECO:0000256" key="5">
    <source>
        <dbReference type="ARBA" id="ARBA00022617"/>
    </source>
</evidence>
<dbReference type="AlphaFoldDB" id="A0A8K0HXS6"/>
<dbReference type="PROSITE" id="PS00435">
    <property type="entry name" value="PEROXIDASE_1"/>
    <property type="match status" value="1"/>
</dbReference>
<feature type="disulfide bond" evidence="17">
    <location>
        <begin position="143"/>
        <end position="168"/>
    </location>
</feature>
<keyword evidence="12" id="KW-0376">Hydrogen peroxide</keyword>
<feature type="binding site" evidence="15">
    <location>
        <position position="181"/>
    </location>
    <ligand>
        <name>Ca(2+)</name>
        <dbReference type="ChEBI" id="CHEBI:29108"/>
        <label>2</label>
    </ligand>
</feature>
<dbReference type="InterPro" id="IPR010255">
    <property type="entry name" value="Haem_peroxidase_sf"/>
</dbReference>
<dbReference type="GO" id="GO:0140825">
    <property type="term" value="F:lactoperoxidase activity"/>
    <property type="evidence" value="ECO:0007669"/>
    <property type="project" value="UniProtKB-EC"/>
</dbReference>
<comment type="cofactor">
    <cofactor evidence="15">
        <name>heme b</name>
        <dbReference type="ChEBI" id="CHEBI:60344"/>
    </cofactor>
    <text evidence="15">Binds 1 heme b (iron(II)-protoporphyrin IX) group per subunit.</text>
</comment>
<dbReference type="InterPro" id="IPR019793">
    <property type="entry name" value="Peroxidases_heam-ligand_BS"/>
</dbReference>
<dbReference type="GO" id="GO:0046872">
    <property type="term" value="F:metal ion binding"/>
    <property type="evidence" value="ECO:0007669"/>
    <property type="project" value="UniProtKB-KW"/>
</dbReference>
<evidence type="ECO:0000256" key="12">
    <source>
        <dbReference type="ARBA" id="ARBA00023324"/>
    </source>
</evidence>
<evidence type="ECO:0000256" key="15">
    <source>
        <dbReference type="PIRSR" id="PIRSR600823-3"/>
    </source>
</evidence>
<evidence type="ECO:0000256" key="11">
    <source>
        <dbReference type="ARBA" id="ARBA00023180"/>
    </source>
</evidence>
<evidence type="ECO:0000256" key="1">
    <source>
        <dbReference type="ARBA" id="ARBA00000189"/>
    </source>
</evidence>
<dbReference type="InterPro" id="IPR000823">
    <property type="entry name" value="Peroxidase_pln"/>
</dbReference>
<feature type="binding site" evidence="15">
    <location>
        <position position="19"/>
    </location>
    <ligand>
        <name>Ca(2+)</name>
        <dbReference type="ChEBI" id="CHEBI:29108"/>
        <label>1</label>
    </ligand>
</feature>
<keyword evidence="5" id="KW-0349">Heme</keyword>
<sequence length="262" mass="28523">MGASILRMFFHDCFVNGCDASLLLDDTPTFTGEKSASPNLSIRGYELIDDIKSQVEEACKANVSCADILALAARDAVGLLGGPNWTVDLGRRDSRTVIQQQINSLPPPTASLSTLITLFAAKNLSPQDMTALSGAHTIGLGQCKNFRDHIYNDTDIDPSFAAMRQQSCPLSGGDGNLAPIDDQSENSFDNNYFTNLLAKHSLFHSDQELFNGGSQDLLVLQYSNNPALFFNDFTTAMVKMGSLIPMDETNTEIRLNCRNVNS</sequence>
<evidence type="ECO:0000256" key="3">
    <source>
        <dbReference type="ARBA" id="ARBA00012313"/>
    </source>
</evidence>
<comment type="cofactor">
    <cofactor evidence="15">
        <name>Ca(2+)</name>
        <dbReference type="ChEBI" id="CHEBI:29108"/>
    </cofactor>
    <text evidence="15">Binds 2 calcium ions per subunit.</text>
</comment>
<evidence type="ECO:0000256" key="8">
    <source>
        <dbReference type="ARBA" id="ARBA00023002"/>
    </source>
</evidence>
<feature type="site" description="Transition state stabilizer" evidence="16">
    <location>
        <position position="7"/>
    </location>
</feature>
<dbReference type="CDD" id="cd00693">
    <property type="entry name" value="secretory_peroxidase"/>
    <property type="match status" value="1"/>
</dbReference>
<feature type="domain" description="Plant heme peroxidase family profile" evidence="18">
    <location>
        <begin position="1"/>
        <end position="261"/>
    </location>
</feature>
<gene>
    <name evidence="19" type="ORF">COCNU_02G001860</name>
</gene>
<comment type="catalytic activity">
    <reaction evidence="1">
        <text>2 a phenolic donor + H2O2 = 2 a phenolic radical donor + 2 H2O</text>
        <dbReference type="Rhea" id="RHEA:56136"/>
        <dbReference type="ChEBI" id="CHEBI:15377"/>
        <dbReference type="ChEBI" id="CHEBI:16240"/>
        <dbReference type="ChEBI" id="CHEBI:139520"/>
        <dbReference type="ChEBI" id="CHEBI:139521"/>
        <dbReference type="EC" id="1.11.1.7"/>
    </reaction>
</comment>
<keyword evidence="4 19" id="KW-0575">Peroxidase</keyword>
<reference evidence="19" key="2">
    <citation type="submission" date="2019-07" db="EMBL/GenBank/DDBJ databases">
        <authorList>
            <person name="Yang Y."/>
            <person name="Bocs S."/>
            <person name="Baudouin L."/>
        </authorList>
    </citation>
    <scope>NUCLEOTIDE SEQUENCE</scope>
    <source>
        <tissue evidence="19">Spear leaf of Hainan Tall coconut</tissue>
    </source>
</reference>
<feature type="binding site" evidence="15">
    <location>
        <position position="33"/>
    </location>
    <ligand>
        <name>Ca(2+)</name>
        <dbReference type="ChEBI" id="CHEBI:29108"/>
        <label>1</label>
    </ligand>
</feature>
<feature type="binding site" evidence="15">
    <location>
        <position position="189"/>
    </location>
    <ligand>
        <name>Ca(2+)</name>
        <dbReference type="ChEBI" id="CHEBI:29108"/>
        <label>2</label>
    </ligand>
</feature>
<dbReference type="Gene3D" id="1.10.420.10">
    <property type="entry name" value="Peroxidase, domain 2"/>
    <property type="match status" value="1"/>
</dbReference>
<evidence type="ECO:0000256" key="7">
    <source>
        <dbReference type="ARBA" id="ARBA00022837"/>
    </source>
</evidence>
<keyword evidence="9 15" id="KW-0408">Iron</keyword>
<feature type="active site" description="Proton acceptor" evidence="13">
    <location>
        <position position="11"/>
    </location>
</feature>
<feature type="binding site" evidence="15">
    <location>
        <position position="12"/>
    </location>
    <ligand>
        <name>Ca(2+)</name>
        <dbReference type="ChEBI" id="CHEBI:29108"/>
        <label>1</label>
    </ligand>
</feature>
<dbReference type="SUPFAM" id="SSF48113">
    <property type="entry name" value="Heme-dependent peroxidases"/>
    <property type="match status" value="1"/>
</dbReference>
<dbReference type="EMBL" id="CM017873">
    <property type="protein sequence ID" value="KAG1330218.1"/>
    <property type="molecule type" value="Genomic_DNA"/>
</dbReference>
<feature type="binding site" evidence="15">
    <location>
        <position position="137"/>
    </location>
    <ligand>
        <name>Ca(2+)</name>
        <dbReference type="ChEBI" id="CHEBI:29108"/>
        <label>2</label>
    </ligand>
</feature>
<dbReference type="InterPro" id="IPR033905">
    <property type="entry name" value="Secretory_peroxidase"/>
</dbReference>
<dbReference type="GO" id="GO:0042744">
    <property type="term" value="P:hydrogen peroxide catabolic process"/>
    <property type="evidence" value="ECO:0007669"/>
    <property type="project" value="UniProtKB-KW"/>
</dbReference>
<evidence type="ECO:0000256" key="10">
    <source>
        <dbReference type="ARBA" id="ARBA00023157"/>
    </source>
</evidence>
<proteinExistence type="inferred from homology"/>
<feature type="binding site" evidence="15">
    <location>
        <position position="21"/>
    </location>
    <ligand>
        <name>Ca(2+)</name>
        <dbReference type="ChEBI" id="CHEBI:29108"/>
        <label>1</label>
    </ligand>
</feature>
<reference evidence="19" key="1">
    <citation type="journal article" date="2017" name="Gigascience">
        <title>The genome draft of coconut (Cocos nucifera).</title>
        <authorList>
            <person name="Xiao Y."/>
            <person name="Xu P."/>
            <person name="Fan H."/>
            <person name="Baudouin L."/>
            <person name="Xia W."/>
            <person name="Bocs S."/>
            <person name="Xu J."/>
            <person name="Li Q."/>
            <person name="Guo A."/>
            <person name="Zhou L."/>
            <person name="Li J."/>
            <person name="Wu Y."/>
            <person name="Ma Z."/>
            <person name="Armero A."/>
            <person name="Issali A.E."/>
            <person name="Liu N."/>
            <person name="Peng M."/>
            <person name="Yang Y."/>
        </authorList>
    </citation>
    <scope>NUCLEOTIDE SEQUENCE</scope>
    <source>
        <tissue evidence="19">Spear leaf of Hainan Tall coconut</tissue>
    </source>
</reference>
<dbReference type="Proteomes" id="UP000797356">
    <property type="component" value="Chromosome 2"/>
</dbReference>
<dbReference type="PRINTS" id="PR00458">
    <property type="entry name" value="PEROXIDASE"/>
</dbReference>
<dbReference type="PROSITE" id="PS50873">
    <property type="entry name" value="PEROXIDASE_4"/>
    <property type="match status" value="1"/>
</dbReference>
<evidence type="ECO:0000256" key="6">
    <source>
        <dbReference type="ARBA" id="ARBA00022723"/>
    </source>
</evidence>
<keyword evidence="20" id="KW-1185">Reference proteome</keyword>
<feature type="binding site" evidence="15">
    <location>
        <position position="17"/>
    </location>
    <ligand>
        <name>Ca(2+)</name>
        <dbReference type="ChEBI" id="CHEBI:29108"/>
        <label>1</label>
    </ligand>
</feature>
<feature type="disulfide bond" evidence="17">
    <location>
        <begin position="13"/>
        <end position="18"/>
    </location>
</feature>
<name>A0A8K0HXS6_COCNU</name>
<keyword evidence="11" id="KW-0325">Glycoprotein</keyword>
<evidence type="ECO:0000256" key="13">
    <source>
        <dbReference type="PIRSR" id="PIRSR600823-1"/>
    </source>
</evidence>
<evidence type="ECO:0000256" key="9">
    <source>
        <dbReference type="ARBA" id="ARBA00023004"/>
    </source>
</evidence>
<keyword evidence="7 15" id="KW-0106">Calcium</keyword>
<keyword evidence="6 15" id="KW-0479">Metal-binding</keyword>
<feature type="binding site" description="axial binding residue" evidence="15">
    <location>
        <position position="136"/>
    </location>
    <ligand>
        <name>heme b</name>
        <dbReference type="ChEBI" id="CHEBI:60344"/>
    </ligand>
    <ligandPart>
        <name>Fe</name>
        <dbReference type="ChEBI" id="CHEBI:18248"/>
    </ligandPart>
</feature>
<evidence type="ECO:0000256" key="14">
    <source>
        <dbReference type="PIRSR" id="PIRSR600823-2"/>
    </source>
</evidence>
<dbReference type="GO" id="GO:0006979">
    <property type="term" value="P:response to oxidative stress"/>
    <property type="evidence" value="ECO:0007669"/>
    <property type="project" value="InterPro"/>
</dbReference>
<evidence type="ECO:0000313" key="20">
    <source>
        <dbReference type="Proteomes" id="UP000797356"/>
    </source>
</evidence>
<dbReference type="PROSITE" id="PS00436">
    <property type="entry name" value="PEROXIDASE_2"/>
    <property type="match status" value="1"/>
</dbReference>
<dbReference type="PANTHER" id="PTHR31388:SF5">
    <property type="entry name" value="PEROXIDASE"/>
    <property type="match status" value="1"/>
</dbReference>
<dbReference type="PANTHER" id="PTHR31388">
    <property type="entry name" value="PEROXIDASE 72-RELATED"/>
    <property type="match status" value="1"/>
</dbReference>
<dbReference type="InterPro" id="IPR019794">
    <property type="entry name" value="Peroxidases_AS"/>
</dbReference>
<dbReference type="GO" id="GO:0020037">
    <property type="term" value="F:heme binding"/>
    <property type="evidence" value="ECO:0007669"/>
    <property type="project" value="InterPro"/>
</dbReference>
<protein>
    <recommendedName>
        <fullName evidence="3">peroxidase</fullName>
        <ecNumber evidence="3">1.11.1.7</ecNumber>
    </recommendedName>
</protein>
<dbReference type="PRINTS" id="PR00461">
    <property type="entry name" value="PLPEROXIDASE"/>
</dbReference>
<evidence type="ECO:0000256" key="4">
    <source>
        <dbReference type="ARBA" id="ARBA00022559"/>
    </source>
</evidence>
<dbReference type="FunFam" id="1.10.420.10:FF:000006">
    <property type="entry name" value="Peroxidase"/>
    <property type="match status" value="1"/>
</dbReference>
<feature type="binding site" evidence="14">
    <location>
        <position position="106"/>
    </location>
    <ligand>
        <name>substrate</name>
    </ligand>
</feature>
<dbReference type="InterPro" id="IPR002016">
    <property type="entry name" value="Haem_peroxidase"/>
</dbReference>
<comment type="similarity">
    <text evidence="2">Belongs to the peroxidase family. Ascorbate peroxidase subfamily.</text>
</comment>
<organism evidence="19 20">
    <name type="scientific">Cocos nucifera</name>
    <name type="common">Coconut palm</name>
    <dbReference type="NCBI Taxonomy" id="13894"/>
    <lineage>
        <taxon>Eukaryota</taxon>
        <taxon>Viridiplantae</taxon>
        <taxon>Streptophyta</taxon>
        <taxon>Embryophyta</taxon>
        <taxon>Tracheophyta</taxon>
        <taxon>Spermatophyta</taxon>
        <taxon>Magnoliopsida</taxon>
        <taxon>Liliopsida</taxon>
        <taxon>Arecaceae</taxon>
        <taxon>Arecoideae</taxon>
        <taxon>Cocoseae</taxon>
        <taxon>Attaleinae</taxon>
        <taxon>Cocos</taxon>
    </lineage>
</organism>
<dbReference type="OrthoDB" id="2113341at2759"/>
<dbReference type="Pfam" id="PF00141">
    <property type="entry name" value="peroxidase"/>
    <property type="match status" value="1"/>
</dbReference>